<feature type="transmembrane region" description="Helical" evidence="1">
    <location>
        <begin position="178"/>
        <end position="201"/>
    </location>
</feature>
<feature type="transmembrane region" description="Helical" evidence="1">
    <location>
        <begin position="221"/>
        <end position="242"/>
    </location>
</feature>
<evidence type="ECO:0008006" key="4">
    <source>
        <dbReference type="Google" id="ProtNLM"/>
    </source>
</evidence>
<sequence length="250" mass="28864">MSLFYKLVKRKIPLTVIWGSIYLIILILSIISTNKNFLIDYPIEPYISGSDFPDFIFPLIVSLPFAYYSFYLTKNNFLDYVSMRIKSKDYIKKQIISCVLSIFIMVFIVNFIGIIFSINIASVRSSVQKPDYNGYILGSMQINKPIAFGFLWSLHKALIGAMICLFGQIVSLYVNNLFLALTGTFLFTMLENFLTATMGLQRFSLTTAFVLDRLDPSVMDYKNILIAIFVFAAVIFIMEKIFRKKYEEKR</sequence>
<dbReference type="AlphaFoldDB" id="A0A2I1MAL5"/>
<evidence type="ECO:0000256" key="1">
    <source>
        <dbReference type="SAM" id="Phobius"/>
    </source>
</evidence>
<dbReference type="Proteomes" id="UP000234335">
    <property type="component" value="Unassembled WGS sequence"/>
</dbReference>
<feature type="transmembrane region" description="Helical" evidence="1">
    <location>
        <begin position="146"/>
        <end position="166"/>
    </location>
</feature>
<name>A0A2I1MAL5_9FIRM</name>
<keyword evidence="3" id="KW-1185">Reference proteome</keyword>
<protein>
    <recommendedName>
        <fullName evidence="4">ABC-2 family transporter protein</fullName>
    </recommendedName>
</protein>
<accession>A0A2I1MAL5</accession>
<feature type="transmembrane region" description="Helical" evidence="1">
    <location>
        <begin position="94"/>
        <end position="118"/>
    </location>
</feature>
<feature type="transmembrane region" description="Helical" evidence="1">
    <location>
        <begin position="55"/>
        <end position="73"/>
    </location>
</feature>
<keyword evidence="1" id="KW-0472">Membrane</keyword>
<reference evidence="2 3" key="1">
    <citation type="submission" date="2017-12" db="EMBL/GenBank/DDBJ databases">
        <title>Phylogenetic diversity of female urinary microbiome.</title>
        <authorList>
            <person name="Thomas-White K."/>
            <person name="Wolfe A.J."/>
        </authorList>
    </citation>
    <scope>NUCLEOTIDE SEQUENCE [LARGE SCALE GENOMIC DNA]</scope>
    <source>
        <strain evidence="2 3">UMB0119</strain>
    </source>
</reference>
<dbReference type="RefSeq" id="WP_101539340.1">
    <property type="nucleotide sequence ID" value="NZ_PKGS01000001.1"/>
</dbReference>
<comment type="caution">
    <text evidence="2">The sequence shown here is derived from an EMBL/GenBank/DDBJ whole genome shotgun (WGS) entry which is preliminary data.</text>
</comment>
<keyword evidence="1" id="KW-0812">Transmembrane</keyword>
<dbReference type="EMBL" id="PKGS01000001">
    <property type="protein sequence ID" value="PKZ17171.1"/>
    <property type="molecule type" value="Genomic_DNA"/>
</dbReference>
<gene>
    <name evidence="2" type="ORF">CYJ34_00240</name>
</gene>
<organism evidence="2 3">
    <name type="scientific">Anaerococcus octavius</name>
    <dbReference type="NCBI Taxonomy" id="54007"/>
    <lineage>
        <taxon>Bacteria</taxon>
        <taxon>Bacillati</taxon>
        <taxon>Bacillota</taxon>
        <taxon>Tissierellia</taxon>
        <taxon>Tissierellales</taxon>
        <taxon>Peptoniphilaceae</taxon>
        <taxon>Anaerococcus</taxon>
    </lineage>
</organism>
<evidence type="ECO:0000313" key="2">
    <source>
        <dbReference type="EMBL" id="PKZ17171.1"/>
    </source>
</evidence>
<evidence type="ECO:0000313" key="3">
    <source>
        <dbReference type="Proteomes" id="UP000234335"/>
    </source>
</evidence>
<feature type="transmembrane region" description="Helical" evidence="1">
    <location>
        <begin position="12"/>
        <end position="31"/>
    </location>
</feature>
<proteinExistence type="predicted"/>
<keyword evidence="1" id="KW-1133">Transmembrane helix</keyword>